<reference evidence="4 5" key="1">
    <citation type="submission" date="2019-03" db="EMBL/GenBank/DDBJ databases">
        <title>Genomic Encyclopedia of Archaeal and Bacterial Type Strains, Phase II (KMG-II): from individual species to whole genera.</title>
        <authorList>
            <person name="Goeker M."/>
        </authorList>
    </citation>
    <scope>NUCLEOTIDE SEQUENCE [LARGE SCALE GENOMIC DNA]</scope>
    <source>
        <strain evidence="4 5">DSM 24323</strain>
    </source>
</reference>
<evidence type="ECO:0000256" key="1">
    <source>
        <dbReference type="ARBA" id="ARBA00009129"/>
    </source>
</evidence>
<evidence type="ECO:0000256" key="2">
    <source>
        <dbReference type="SAM" id="MobiDB-lite"/>
    </source>
</evidence>
<dbReference type="SUPFAM" id="SSF69047">
    <property type="entry name" value="Hypothetical protein YjbJ"/>
    <property type="match status" value="1"/>
</dbReference>
<gene>
    <name evidence="4" type="ORF">CLV29_1909</name>
</gene>
<dbReference type="InterPro" id="IPR036629">
    <property type="entry name" value="YjbJ_sf"/>
</dbReference>
<dbReference type="AlphaFoldDB" id="A0A4R7J9N8"/>
<sequence>MAIGDRIENAAEKVAGKVKEGVGKLTDDERLKTEGKTDQGKAEVKDFGEDVKDRAAGVADSFSDNDKK</sequence>
<proteinExistence type="inferred from homology"/>
<protein>
    <submittedName>
        <fullName evidence="4">Uncharacterized protein YjbJ (UPF0337 family)</fullName>
    </submittedName>
</protein>
<name>A0A4R7J9N8_9ACTN</name>
<dbReference type="Gene3D" id="1.10.1470.10">
    <property type="entry name" value="YjbJ"/>
    <property type="match status" value="1"/>
</dbReference>
<dbReference type="RefSeq" id="WP_133754653.1">
    <property type="nucleotide sequence ID" value="NZ_CP171129.1"/>
</dbReference>
<dbReference type="OrthoDB" id="2143260at2"/>
<evidence type="ECO:0000313" key="4">
    <source>
        <dbReference type="EMBL" id="TDT34251.1"/>
    </source>
</evidence>
<dbReference type="InterPro" id="IPR008462">
    <property type="entry name" value="CsbD"/>
</dbReference>
<accession>A0A4R7J9N8</accession>
<evidence type="ECO:0000259" key="3">
    <source>
        <dbReference type="Pfam" id="PF05532"/>
    </source>
</evidence>
<comment type="caution">
    <text evidence="4">The sequence shown here is derived from an EMBL/GenBank/DDBJ whole genome shotgun (WGS) entry which is preliminary data.</text>
</comment>
<feature type="region of interest" description="Disordered" evidence="2">
    <location>
        <begin position="29"/>
        <end position="49"/>
    </location>
</feature>
<feature type="domain" description="CsbD-like" evidence="3">
    <location>
        <begin position="5"/>
        <end position="55"/>
    </location>
</feature>
<comment type="similarity">
    <text evidence="1">Belongs to the UPF0337 (CsbD) family.</text>
</comment>
<dbReference type="Proteomes" id="UP000295371">
    <property type="component" value="Unassembled WGS sequence"/>
</dbReference>
<evidence type="ECO:0000313" key="5">
    <source>
        <dbReference type="Proteomes" id="UP000295371"/>
    </source>
</evidence>
<dbReference type="Pfam" id="PF05532">
    <property type="entry name" value="CsbD"/>
    <property type="match status" value="1"/>
</dbReference>
<keyword evidence="5" id="KW-1185">Reference proteome</keyword>
<dbReference type="EMBL" id="SOAW01000001">
    <property type="protein sequence ID" value="TDT34251.1"/>
    <property type="molecule type" value="Genomic_DNA"/>
</dbReference>
<organism evidence="4 5">
    <name type="scientific">Naumannella halotolerans</name>
    <dbReference type="NCBI Taxonomy" id="993414"/>
    <lineage>
        <taxon>Bacteria</taxon>
        <taxon>Bacillati</taxon>
        <taxon>Actinomycetota</taxon>
        <taxon>Actinomycetes</taxon>
        <taxon>Propionibacteriales</taxon>
        <taxon>Propionibacteriaceae</taxon>
        <taxon>Naumannella</taxon>
    </lineage>
</organism>